<evidence type="ECO:0000313" key="1">
    <source>
        <dbReference type="EMBL" id="KAK3698108.1"/>
    </source>
</evidence>
<dbReference type="EMBL" id="JAUTXU010000214">
    <property type="protein sequence ID" value="KAK3698108.1"/>
    <property type="molecule type" value="Genomic_DNA"/>
</dbReference>
<proteinExistence type="predicted"/>
<dbReference type="Proteomes" id="UP001281147">
    <property type="component" value="Unassembled WGS sequence"/>
</dbReference>
<gene>
    <name evidence="1" type="ORF">LTR37_017066</name>
</gene>
<sequence>MSTCGMQAVCLGSLSDAKAGQQYSVFSQPEQKIAAGEITLSEVLRSPNKRRLKRADRFRVALAIASSHLQLHSTRWSRKQWEATDICFPQSTGKQGDIMFDKPYVSADFNSRLPSNDQAPKATDRSFACLGIMLLELLFGVCLEEHELWQEVGFDDKKKHPLSRLMIATQWADSVEDEAGPEFSAAVKWCLSESPTTLEALFFSALEFSDYQIGIFMTLTLLGDVFLGGFLTLIADRSGRRKVLIGGSLLMVMSGVVFATVSNFWILLIAAVFGVVSVTGGDFGPFRSIEESMLSHLTTPQTRADVLSWYVFASTIASSIGSEFAGQIIHILHERRKWTLADAYHTLFWTYSAMGLINAGLTMLLTDDCEITKDEKAYSQLPQEEEEYPEPAAASAQPKPATHDQPRKPWYRRFWTGLSSRLSQISGPTRKIMYKLWLLLALDSVADGMVPYALTNYYVDEKFSPSKATLGSITSAAYLLAAISAVFAGPMARKIGLINTMVFTHIPSSAAVLVFPLPTNFVITVMLLFVRAGLNNMDQAPRSAFIAGVVKPEERTAAMGITAIIRTLAAMAGPTFTGILAGNDSFWIAFVAAGACRLAYDVGLYVLFINVKLHQHEGGAAAVEHSLTSPRLSDEEMTELDDLSHDSGKDTPPSMPETLESSSRASEDNRLAPQSRPGVRRRSPSPLAKLLRPQ</sequence>
<accession>A0ACC3MM49</accession>
<evidence type="ECO:0000313" key="2">
    <source>
        <dbReference type="Proteomes" id="UP001281147"/>
    </source>
</evidence>
<organism evidence="1 2">
    <name type="scientific">Vermiconidia calcicola</name>
    <dbReference type="NCBI Taxonomy" id="1690605"/>
    <lineage>
        <taxon>Eukaryota</taxon>
        <taxon>Fungi</taxon>
        <taxon>Dikarya</taxon>
        <taxon>Ascomycota</taxon>
        <taxon>Pezizomycotina</taxon>
        <taxon>Dothideomycetes</taxon>
        <taxon>Dothideomycetidae</taxon>
        <taxon>Mycosphaerellales</taxon>
        <taxon>Extremaceae</taxon>
        <taxon>Vermiconidia</taxon>
    </lineage>
</organism>
<keyword evidence="2" id="KW-1185">Reference proteome</keyword>
<comment type="caution">
    <text evidence="1">The sequence shown here is derived from an EMBL/GenBank/DDBJ whole genome shotgun (WGS) entry which is preliminary data.</text>
</comment>
<name>A0ACC3MM49_9PEZI</name>
<protein>
    <submittedName>
        <fullName evidence="1">Uncharacterized protein</fullName>
    </submittedName>
</protein>
<reference evidence="1" key="1">
    <citation type="submission" date="2023-07" db="EMBL/GenBank/DDBJ databases">
        <title>Black Yeasts Isolated from many extreme environments.</title>
        <authorList>
            <person name="Coleine C."/>
            <person name="Stajich J.E."/>
            <person name="Selbmann L."/>
        </authorList>
    </citation>
    <scope>NUCLEOTIDE SEQUENCE</scope>
    <source>
        <strain evidence="1">CCFEE 5714</strain>
    </source>
</reference>